<protein>
    <recommendedName>
        <fullName evidence="4">Aldehyde dehydrogenase</fullName>
        <ecNumber evidence="3">1.2.1.3</ecNumber>
    </recommendedName>
</protein>
<dbReference type="FunFam" id="3.40.605.10:FF:000050">
    <property type="entry name" value="Aldehyde dehydrogenase, mitochondrial"/>
    <property type="match status" value="1"/>
</dbReference>
<dbReference type="InterPro" id="IPR016161">
    <property type="entry name" value="Ald_DH/histidinol_DH"/>
</dbReference>
<evidence type="ECO:0000313" key="10">
    <source>
        <dbReference type="Proteomes" id="UP001149954"/>
    </source>
</evidence>
<keyword evidence="10" id="KW-1185">Reference proteome</keyword>
<comment type="similarity">
    <text evidence="1 7">Belongs to the aldehyde dehydrogenase family.</text>
</comment>
<dbReference type="InterPro" id="IPR029510">
    <property type="entry name" value="Ald_DH_CS_GLU"/>
</dbReference>
<dbReference type="FunFam" id="3.40.309.10:FF:000001">
    <property type="entry name" value="Mitochondrial aldehyde dehydrogenase 2"/>
    <property type="match status" value="1"/>
</dbReference>
<dbReference type="InterPro" id="IPR016160">
    <property type="entry name" value="Ald_DH_CS_CYS"/>
</dbReference>
<sequence length="489" mass="53152">MSLSTTIKTPNVTYEQPLGLFINNEFVKGAEGKTFETLNPSTEQVITSVYEASEKDVDTAVKAAREAFEGSWKKVTPSERGRMLTKLADLFEREIETLASIEALDNGKAVTMAKVDIANAAGCLRYYGGWADKITGQTIDTNSETLSYTRHEPVGVCGQIIPWNFPILMWAWKIGPAIAAGNTVIIKTAEQTPLSAYCGSWLPPGVINVISGFGRVAGAAISSHMDIDKVAFTGSTLVGRMILQAAAKSNLKKVTLELGGKSPNIVFEDADIDNAISWANFGIFFNHGQCCCAGSRLLVQESIHDKFVARFKERAAQNKLGNPFEGDTFQGPQVSQLQFDRIMEYINHGKNEGATVALGGERHGTEGYFIQPTVFTDVTPDMKIAQEEIFGPVIAVTKFKDEADAIRIANGTNYGLAAAVHTKNVNTAIRVSNALKAGTVWINSYNMISYQAPFGGFKESGLGRELGSYALENYTQVKTVHYHLGDALF</sequence>
<dbReference type="GO" id="GO:0019413">
    <property type="term" value="P:acetate biosynthetic process"/>
    <property type="evidence" value="ECO:0007669"/>
    <property type="project" value="UniProtKB-ARBA"/>
</dbReference>
<evidence type="ECO:0000256" key="4">
    <source>
        <dbReference type="ARBA" id="ARBA00044146"/>
    </source>
</evidence>
<evidence type="ECO:0000259" key="8">
    <source>
        <dbReference type="Pfam" id="PF00171"/>
    </source>
</evidence>
<dbReference type="CDD" id="cd07091">
    <property type="entry name" value="ALDH_F1-2_Ald2-like"/>
    <property type="match status" value="1"/>
</dbReference>
<evidence type="ECO:0000313" key="9">
    <source>
        <dbReference type="EMBL" id="KAJ5497583.1"/>
    </source>
</evidence>
<dbReference type="EC" id="1.2.1.3" evidence="3"/>
<proteinExistence type="inferred from homology"/>
<reference evidence="9" key="2">
    <citation type="journal article" date="2023" name="IMA Fungus">
        <title>Comparative genomic study of the Penicillium genus elucidates a diverse pangenome and 15 lateral gene transfer events.</title>
        <authorList>
            <person name="Petersen C."/>
            <person name="Sorensen T."/>
            <person name="Nielsen M.R."/>
            <person name="Sondergaard T.E."/>
            <person name="Sorensen J.L."/>
            <person name="Fitzpatrick D.A."/>
            <person name="Frisvad J.C."/>
            <person name="Nielsen K.L."/>
        </authorList>
    </citation>
    <scope>NUCLEOTIDE SEQUENCE</scope>
    <source>
        <strain evidence="9">IBT 29495</strain>
    </source>
</reference>
<accession>A0A9W9XR81</accession>
<dbReference type="SUPFAM" id="SSF53720">
    <property type="entry name" value="ALDH-like"/>
    <property type="match status" value="1"/>
</dbReference>
<evidence type="ECO:0000256" key="3">
    <source>
        <dbReference type="ARBA" id="ARBA00024226"/>
    </source>
</evidence>
<name>A0A9W9XR81_9EURO</name>
<reference evidence="9" key="1">
    <citation type="submission" date="2022-12" db="EMBL/GenBank/DDBJ databases">
        <authorList>
            <person name="Petersen C."/>
        </authorList>
    </citation>
    <scope>NUCLEOTIDE SEQUENCE</scope>
    <source>
        <strain evidence="9">IBT 29495</strain>
    </source>
</reference>
<dbReference type="GO" id="GO:0004029">
    <property type="term" value="F:aldehyde dehydrogenase (NAD+) activity"/>
    <property type="evidence" value="ECO:0007669"/>
    <property type="project" value="UniProtKB-EC"/>
</dbReference>
<gene>
    <name evidence="9" type="ORF">N7463_009570</name>
</gene>
<feature type="active site" evidence="6">
    <location>
        <position position="257"/>
    </location>
</feature>
<dbReference type="Gene3D" id="3.40.309.10">
    <property type="entry name" value="Aldehyde Dehydrogenase, Chain A, domain 2"/>
    <property type="match status" value="1"/>
</dbReference>
<dbReference type="PANTHER" id="PTHR11699">
    <property type="entry name" value="ALDEHYDE DEHYDROGENASE-RELATED"/>
    <property type="match status" value="1"/>
</dbReference>
<organism evidence="9 10">
    <name type="scientific">Penicillium fimorum</name>
    <dbReference type="NCBI Taxonomy" id="1882269"/>
    <lineage>
        <taxon>Eukaryota</taxon>
        <taxon>Fungi</taxon>
        <taxon>Dikarya</taxon>
        <taxon>Ascomycota</taxon>
        <taxon>Pezizomycotina</taxon>
        <taxon>Eurotiomycetes</taxon>
        <taxon>Eurotiomycetidae</taxon>
        <taxon>Eurotiales</taxon>
        <taxon>Aspergillaceae</taxon>
        <taxon>Penicillium</taxon>
    </lineage>
</organism>
<comment type="catalytic activity">
    <reaction evidence="5">
        <text>an aldehyde + NAD(+) + H2O = a carboxylate + NADH + 2 H(+)</text>
        <dbReference type="Rhea" id="RHEA:16185"/>
        <dbReference type="ChEBI" id="CHEBI:15377"/>
        <dbReference type="ChEBI" id="CHEBI:15378"/>
        <dbReference type="ChEBI" id="CHEBI:17478"/>
        <dbReference type="ChEBI" id="CHEBI:29067"/>
        <dbReference type="ChEBI" id="CHEBI:57540"/>
        <dbReference type="ChEBI" id="CHEBI:57945"/>
        <dbReference type="EC" id="1.2.1.3"/>
    </reaction>
</comment>
<comment type="caution">
    <text evidence="9">The sequence shown here is derived from an EMBL/GenBank/DDBJ whole genome shotgun (WGS) entry which is preliminary data.</text>
</comment>
<evidence type="ECO:0000256" key="2">
    <source>
        <dbReference type="ARBA" id="ARBA00023002"/>
    </source>
</evidence>
<feature type="domain" description="Aldehyde dehydrogenase" evidence="8">
    <location>
        <begin position="26"/>
        <end position="480"/>
    </location>
</feature>
<dbReference type="Pfam" id="PF00171">
    <property type="entry name" value="Aldedh"/>
    <property type="match status" value="1"/>
</dbReference>
<dbReference type="PROSITE" id="PS00070">
    <property type="entry name" value="ALDEHYDE_DEHYDR_CYS"/>
    <property type="match status" value="1"/>
</dbReference>
<dbReference type="AlphaFoldDB" id="A0A9W9XR81"/>
<dbReference type="InterPro" id="IPR015590">
    <property type="entry name" value="Aldehyde_DH_dom"/>
</dbReference>
<dbReference type="InterPro" id="IPR016162">
    <property type="entry name" value="Ald_DH_N"/>
</dbReference>
<dbReference type="InterPro" id="IPR016163">
    <property type="entry name" value="Ald_DH_C"/>
</dbReference>
<dbReference type="OrthoDB" id="310895at2759"/>
<keyword evidence="2 7" id="KW-0560">Oxidoreductase</keyword>
<evidence type="ECO:0000256" key="7">
    <source>
        <dbReference type="RuleBase" id="RU003345"/>
    </source>
</evidence>
<dbReference type="FunFam" id="3.40.605.10:FF:000026">
    <property type="entry name" value="Aldehyde dehydrogenase, putative"/>
    <property type="match status" value="1"/>
</dbReference>
<dbReference type="PROSITE" id="PS00687">
    <property type="entry name" value="ALDEHYDE_DEHYDR_GLU"/>
    <property type="match status" value="1"/>
</dbReference>
<dbReference type="Proteomes" id="UP001149954">
    <property type="component" value="Unassembled WGS sequence"/>
</dbReference>
<dbReference type="EMBL" id="JAPWDS010000005">
    <property type="protein sequence ID" value="KAJ5497583.1"/>
    <property type="molecule type" value="Genomic_DNA"/>
</dbReference>
<evidence type="ECO:0000256" key="6">
    <source>
        <dbReference type="PROSITE-ProRule" id="PRU10007"/>
    </source>
</evidence>
<dbReference type="Gene3D" id="3.40.605.10">
    <property type="entry name" value="Aldehyde Dehydrogenase, Chain A, domain 1"/>
    <property type="match status" value="1"/>
</dbReference>
<evidence type="ECO:0000256" key="1">
    <source>
        <dbReference type="ARBA" id="ARBA00009986"/>
    </source>
</evidence>
<evidence type="ECO:0000256" key="5">
    <source>
        <dbReference type="ARBA" id="ARBA00049194"/>
    </source>
</evidence>